<evidence type="ECO:0000256" key="8">
    <source>
        <dbReference type="PROSITE-ProRule" id="PRU00259"/>
    </source>
</evidence>
<dbReference type="AlphaFoldDB" id="A0A9D3WJR3"/>
<dbReference type="PANTHER" id="PTHR47249:SF1">
    <property type="entry name" value="VACUOLAR PROTEIN 8"/>
    <property type="match status" value="1"/>
</dbReference>
<reference evidence="9 10" key="1">
    <citation type="journal article" date="2021" name="Plant Biotechnol. J.">
        <title>Multi-omics assisted identification of the key and species-specific regulatory components of drought-tolerant mechanisms in Gossypium stocksii.</title>
        <authorList>
            <person name="Yu D."/>
            <person name="Ke L."/>
            <person name="Zhang D."/>
            <person name="Wu Y."/>
            <person name="Sun Y."/>
            <person name="Mei J."/>
            <person name="Sun J."/>
            <person name="Sun Y."/>
        </authorList>
    </citation>
    <scope>NUCLEOTIDE SEQUENCE [LARGE SCALE GENOMIC DNA]</scope>
    <source>
        <strain evidence="10">cv. E1</strain>
        <tissue evidence="9">Leaf</tissue>
    </source>
</reference>
<sequence>MFHDKNSRIRRCLARGGSGNAYPGLDSPMSQVRDSLSGHKTPVSALFDQVGVQKILDLLESEDANVRIHAVKVVANLAAEEVNQERIVEAGGLTSLLMLCLGIYFTTWKMKSTRLQPLSFNSSSTSSSSSSSSSSTAQGCLGLKMIVSNC</sequence>
<protein>
    <recommendedName>
        <fullName evidence="7">Vacuolar protein 8</fullName>
    </recommendedName>
</protein>
<dbReference type="InterPro" id="IPR045156">
    <property type="entry name" value="Vac8"/>
</dbReference>
<dbReference type="GO" id="GO:0071562">
    <property type="term" value="P:nucleus-vacuole junction assembly"/>
    <property type="evidence" value="ECO:0007669"/>
    <property type="project" value="InterPro"/>
</dbReference>
<comment type="subcellular location">
    <subcellularLocation>
        <location evidence="1">Vacuole membrane</location>
        <topology evidence="1">Lipid-anchor</topology>
    </subcellularLocation>
</comment>
<comment type="similarity">
    <text evidence="2">Belongs to the beta-catenin family.</text>
</comment>
<evidence type="ECO:0000256" key="4">
    <source>
        <dbReference type="ARBA" id="ARBA00022737"/>
    </source>
</evidence>
<feature type="repeat" description="ARM" evidence="8">
    <location>
        <begin position="50"/>
        <end position="92"/>
    </location>
</feature>
<evidence type="ECO:0000256" key="1">
    <source>
        <dbReference type="ARBA" id="ARBA00004592"/>
    </source>
</evidence>
<keyword evidence="6" id="KW-0449">Lipoprotein</keyword>
<dbReference type="EMBL" id="JAIQCV010000001">
    <property type="protein sequence ID" value="KAH1131202.1"/>
    <property type="molecule type" value="Genomic_DNA"/>
</dbReference>
<dbReference type="InterPro" id="IPR016024">
    <property type="entry name" value="ARM-type_fold"/>
</dbReference>
<keyword evidence="3" id="KW-0926">Vacuole</keyword>
<dbReference type="PROSITE" id="PS50176">
    <property type="entry name" value="ARM_REPEAT"/>
    <property type="match status" value="1"/>
</dbReference>
<dbReference type="PANTHER" id="PTHR47249">
    <property type="entry name" value="VACUOLAR PROTEIN 8"/>
    <property type="match status" value="1"/>
</dbReference>
<keyword evidence="10" id="KW-1185">Reference proteome</keyword>
<evidence type="ECO:0000313" key="10">
    <source>
        <dbReference type="Proteomes" id="UP000828251"/>
    </source>
</evidence>
<dbReference type="InterPro" id="IPR000225">
    <property type="entry name" value="Armadillo"/>
</dbReference>
<dbReference type="GO" id="GO:0043495">
    <property type="term" value="F:protein-membrane adaptor activity"/>
    <property type="evidence" value="ECO:0007669"/>
    <property type="project" value="InterPro"/>
</dbReference>
<evidence type="ECO:0000256" key="5">
    <source>
        <dbReference type="ARBA" id="ARBA00023136"/>
    </source>
</evidence>
<dbReference type="InterPro" id="IPR011989">
    <property type="entry name" value="ARM-like"/>
</dbReference>
<dbReference type="SUPFAM" id="SSF48371">
    <property type="entry name" value="ARM repeat"/>
    <property type="match status" value="1"/>
</dbReference>
<evidence type="ECO:0000256" key="6">
    <source>
        <dbReference type="ARBA" id="ARBA00023288"/>
    </source>
</evidence>
<dbReference type="OrthoDB" id="1751587at2759"/>
<accession>A0A9D3WJR3</accession>
<keyword evidence="5" id="KW-0472">Membrane</keyword>
<comment type="caution">
    <text evidence="9">The sequence shown here is derived from an EMBL/GenBank/DDBJ whole genome shotgun (WGS) entry which is preliminary data.</text>
</comment>
<organism evidence="9 10">
    <name type="scientific">Gossypium stocksii</name>
    <dbReference type="NCBI Taxonomy" id="47602"/>
    <lineage>
        <taxon>Eukaryota</taxon>
        <taxon>Viridiplantae</taxon>
        <taxon>Streptophyta</taxon>
        <taxon>Embryophyta</taxon>
        <taxon>Tracheophyta</taxon>
        <taxon>Spermatophyta</taxon>
        <taxon>Magnoliopsida</taxon>
        <taxon>eudicotyledons</taxon>
        <taxon>Gunneridae</taxon>
        <taxon>Pentapetalae</taxon>
        <taxon>rosids</taxon>
        <taxon>malvids</taxon>
        <taxon>Malvales</taxon>
        <taxon>Malvaceae</taxon>
        <taxon>Malvoideae</taxon>
        <taxon>Gossypium</taxon>
    </lineage>
</organism>
<proteinExistence type="inferred from homology"/>
<evidence type="ECO:0000256" key="7">
    <source>
        <dbReference type="ARBA" id="ARBA00026209"/>
    </source>
</evidence>
<keyword evidence="4" id="KW-0677">Repeat</keyword>
<evidence type="ECO:0000256" key="3">
    <source>
        <dbReference type="ARBA" id="ARBA00022554"/>
    </source>
</evidence>
<dbReference type="Gene3D" id="1.25.10.10">
    <property type="entry name" value="Leucine-rich Repeat Variant"/>
    <property type="match status" value="1"/>
</dbReference>
<gene>
    <name evidence="9" type="ORF">J1N35_002580</name>
</gene>
<dbReference type="Proteomes" id="UP000828251">
    <property type="component" value="Unassembled WGS sequence"/>
</dbReference>
<evidence type="ECO:0000313" key="9">
    <source>
        <dbReference type="EMBL" id="KAH1131202.1"/>
    </source>
</evidence>
<name>A0A9D3WJR3_9ROSI</name>
<evidence type="ECO:0000256" key="2">
    <source>
        <dbReference type="ARBA" id="ARBA00005462"/>
    </source>
</evidence>
<dbReference type="GO" id="GO:0005774">
    <property type="term" value="C:vacuolar membrane"/>
    <property type="evidence" value="ECO:0007669"/>
    <property type="project" value="UniProtKB-SubCell"/>
</dbReference>